<accession>A0A3L6Q1E6</accession>
<gene>
    <name evidence="2" type="ORF">C2845_PM17G07370</name>
</gene>
<dbReference type="OrthoDB" id="696251at2759"/>
<dbReference type="STRING" id="4540.A0A3L6Q1E6"/>
<dbReference type="Proteomes" id="UP000275267">
    <property type="component" value="Unassembled WGS sequence"/>
</dbReference>
<dbReference type="PANTHER" id="PTHR46328">
    <property type="entry name" value="FAR-RED IMPAIRED RESPONSIVE (FAR1) FAMILY PROTEIN-RELATED"/>
    <property type="match status" value="1"/>
</dbReference>
<dbReference type="PANTHER" id="PTHR46328:SF30">
    <property type="entry name" value="OS04G0641500 PROTEIN"/>
    <property type="match status" value="1"/>
</dbReference>
<evidence type="ECO:0000313" key="2">
    <source>
        <dbReference type="EMBL" id="RLM69798.1"/>
    </source>
</evidence>
<feature type="domain" description="FAR1" evidence="1">
    <location>
        <begin position="123"/>
        <end position="210"/>
    </location>
</feature>
<dbReference type="InterPro" id="IPR004330">
    <property type="entry name" value="FAR1_DNA_bnd_dom"/>
</dbReference>
<dbReference type="EMBL" id="PQIB02000014">
    <property type="protein sequence ID" value="RLM69798.1"/>
    <property type="molecule type" value="Genomic_DNA"/>
</dbReference>
<evidence type="ECO:0000259" key="1">
    <source>
        <dbReference type="Pfam" id="PF03101"/>
    </source>
</evidence>
<comment type="caution">
    <text evidence="2">The sequence shown here is derived from an EMBL/GenBank/DDBJ whole genome shotgun (WGS) entry which is preliminary data.</text>
</comment>
<reference evidence="3" key="1">
    <citation type="journal article" date="2019" name="Nat. Commun.">
        <title>The genome of broomcorn millet.</title>
        <authorList>
            <person name="Zou C."/>
            <person name="Miki D."/>
            <person name="Li D."/>
            <person name="Tang Q."/>
            <person name="Xiao L."/>
            <person name="Rajput S."/>
            <person name="Deng P."/>
            <person name="Jia W."/>
            <person name="Huang R."/>
            <person name="Zhang M."/>
            <person name="Sun Y."/>
            <person name="Hu J."/>
            <person name="Fu X."/>
            <person name="Schnable P.S."/>
            <person name="Li F."/>
            <person name="Zhang H."/>
            <person name="Feng B."/>
            <person name="Zhu X."/>
            <person name="Liu R."/>
            <person name="Schnable J.C."/>
            <person name="Zhu J.-K."/>
            <person name="Zhang H."/>
        </authorList>
    </citation>
    <scope>NUCLEOTIDE SEQUENCE [LARGE SCALE GENOMIC DNA]</scope>
</reference>
<proteinExistence type="predicted"/>
<dbReference type="AlphaFoldDB" id="A0A3L6Q1E6"/>
<name>A0A3L6Q1E6_PANMI</name>
<dbReference type="Pfam" id="PF03101">
    <property type="entry name" value="FAR1"/>
    <property type="match status" value="1"/>
</dbReference>
<keyword evidence="3" id="KW-1185">Reference proteome</keyword>
<organism evidence="2 3">
    <name type="scientific">Panicum miliaceum</name>
    <name type="common">Proso millet</name>
    <name type="synonym">Broomcorn millet</name>
    <dbReference type="NCBI Taxonomy" id="4540"/>
    <lineage>
        <taxon>Eukaryota</taxon>
        <taxon>Viridiplantae</taxon>
        <taxon>Streptophyta</taxon>
        <taxon>Embryophyta</taxon>
        <taxon>Tracheophyta</taxon>
        <taxon>Spermatophyta</taxon>
        <taxon>Magnoliopsida</taxon>
        <taxon>Liliopsida</taxon>
        <taxon>Poales</taxon>
        <taxon>Poaceae</taxon>
        <taxon>PACMAD clade</taxon>
        <taxon>Panicoideae</taxon>
        <taxon>Panicodae</taxon>
        <taxon>Paniceae</taxon>
        <taxon>Panicinae</taxon>
        <taxon>Panicum</taxon>
        <taxon>Panicum sect. Panicum</taxon>
    </lineage>
</organism>
<evidence type="ECO:0000313" key="3">
    <source>
        <dbReference type="Proteomes" id="UP000275267"/>
    </source>
</evidence>
<protein>
    <recommendedName>
        <fullName evidence="1">FAR1 domain-containing protein</fullName>
    </recommendedName>
</protein>
<sequence>MNHDKGWGNSSASRIGNMEIQASTTEQAGAGLNLFDLNVAAQEFDGETQENVIEDMCEPILVPVTTSSNACSSILQTIATCETIASEERDEEEEIQSQEVNCTPQDAYELSSMVFDSWEQAKSYYNKYAKKIGFSIKIGGSKNNKDGEKDKVMFVCNRNGSNQEASEGPVVKQRKRNKTEKTGCMARLTVKKGELKWHVTTFHEDHNHPVCDKVELKRFLRSHRAISEEEKKFV</sequence>